<protein>
    <recommendedName>
        <fullName evidence="6">HAP1 N-terminal domain-containing protein</fullName>
    </recommendedName>
</protein>
<dbReference type="EMBL" id="CAJOBC010000637">
    <property type="protein sequence ID" value="CAF3609842.1"/>
    <property type="molecule type" value="Genomic_DNA"/>
</dbReference>
<feature type="coiled-coil region" evidence="4">
    <location>
        <begin position="150"/>
        <end position="286"/>
    </location>
</feature>
<dbReference type="InterPro" id="IPR006933">
    <property type="entry name" value="HAP1_N"/>
</dbReference>
<dbReference type="GO" id="GO:0031410">
    <property type="term" value="C:cytoplasmic vesicle"/>
    <property type="evidence" value="ECO:0007669"/>
    <property type="project" value="TreeGrafter"/>
</dbReference>
<evidence type="ECO:0000256" key="3">
    <source>
        <dbReference type="ARBA" id="ARBA00023128"/>
    </source>
</evidence>
<dbReference type="GO" id="GO:0006605">
    <property type="term" value="P:protein targeting"/>
    <property type="evidence" value="ECO:0007669"/>
    <property type="project" value="TreeGrafter"/>
</dbReference>
<dbReference type="PANTHER" id="PTHR15751:SF12">
    <property type="entry name" value="TRAFFICKING KINESIN-BINDING PROTEIN MILT"/>
    <property type="match status" value="1"/>
</dbReference>
<feature type="coiled-coil region" evidence="4">
    <location>
        <begin position="95"/>
        <end position="122"/>
    </location>
</feature>
<evidence type="ECO:0000256" key="4">
    <source>
        <dbReference type="SAM" id="Coils"/>
    </source>
</evidence>
<keyword evidence="3" id="KW-0496">Mitochondrion</keyword>
<proteinExistence type="predicted"/>
<dbReference type="Proteomes" id="UP000663829">
    <property type="component" value="Unassembled WGS sequence"/>
</dbReference>
<evidence type="ECO:0000313" key="9">
    <source>
        <dbReference type="Proteomes" id="UP000663829"/>
    </source>
</evidence>
<dbReference type="EMBL" id="CAJNOQ010000637">
    <property type="protein sequence ID" value="CAF0823252.1"/>
    <property type="molecule type" value="Genomic_DNA"/>
</dbReference>
<dbReference type="OrthoDB" id="10067624at2759"/>
<dbReference type="Pfam" id="PF04849">
    <property type="entry name" value="HAP1_N"/>
    <property type="match status" value="1"/>
</dbReference>
<feature type="region of interest" description="Disordered" evidence="5">
    <location>
        <begin position="365"/>
        <end position="388"/>
    </location>
</feature>
<dbReference type="PANTHER" id="PTHR15751">
    <property type="entry name" value="TRAFFICKING KINESIN-BINDING PROTEIN"/>
    <property type="match status" value="1"/>
</dbReference>
<feature type="compositionally biased region" description="Polar residues" evidence="5">
    <location>
        <begin position="379"/>
        <end position="388"/>
    </location>
</feature>
<keyword evidence="2 4" id="KW-0175">Coiled coil</keyword>
<comment type="subcellular location">
    <subcellularLocation>
        <location evidence="1">Mitochondrion</location>
    </subcellularLocation>
</comment>
<evidence type="ECO:0000313" key="7">
    <source>
        <dbReference type="EMBL" id="CAF0823252.1"/>
    </source>
</evidence>
<dbReference type="Proteomes" id="UP000681722">
    <property type="component" value="Unassembled WGS sequence"/>
</dbReference>
<comment type="caution">
    <text evidence="7">The sequence shown here is derived from an EMBL/GenBank/DDBJ whole genome shotgun (WGS) entry which is preliminary data.</text>
</comment>
<feature type="compositionally biased region" description="Basic and acidic residues" evidence="5">
    <location>
        <begin position="365"/>
        <end position="376"/>
    </location>
</feature>
<evidence type="ECO:0000256" key="5">
    <source>
        <dbReference type="SAM" id="MobiDB-lite"/>
    </source>
</evidence>
<reference evidence="7" key="1">
    <citation type="submission" date="2021-02" db="EMBL/GenBank/DDBJ databases">
        <authorList>
            <person name="Nowell W R."/>
        </authorList>
    </citation>
    <scope>NUCLEOTIDE SEQUENCE</scope>
</reference>
<name>A0A813UG72_9BILA</name>
<evidence type="ECO:0000313" key="8">
    <source>
        <dbReference type="EMBL" id="CAF3609842.1"/>
    </source>
</evidence>
<dbReference type="GO" id="GO:0005739">
    <property type="term" value="C:mitochondrion"/>
    <property type="evidence" value="ECO:0007669"/>
    <property type="project" value="UniProtKB-SubCell"/>
</dbReference>
<evidence type="ECO:0000259" key="6">
    <source>
        <dbReference type="SMART" id="SM01424"/>
    </source>
</evidence>
<organism evidence="7 9">
    <name type="scientific">Didymodactylos carnosus</name>
    <dbReference type="NCBI Taxonomy" id="1234261"/>
    <lineage>
        <taxon>Eukaryota</taxon>
        <taxon>Metazoa</taxon>
        <taxon>Spiralia</taxon>
        <taxon>Gnathifera</taxon>
        <taxon>Rotifera</taxon>
        <taxon>Eurotatoria</taxon>
        <taxon>Bdelloidea</taxon>
        <taxon>Philodinida</taxon>
        <taxon>Philodinidae</taxon>
        <taxon>Didymodactylos</taxon>
    </lineage>
</organism>
<dbReference type="InterPro" id="IPR051946">
    <property type="entry name" value="Intracell_Traff-Reg"/>
</dbReference>
<dbReference type="GO" id="GO:0048311">
    <property type="term" value="P:mitochondrion distribution"/>
    <property type="evidence" value="ECO:0007669"/>
    <property type="project" value="TreeGrafter"/>
</dbReference>
<dbReference type="AlphaFoldDB" id="A0A813UG72"/>
<dbReference type="GO" id="GO:0017022">
    <property type="term" value="F:myosin binding"/>
    <property type="evidence" value="ECO:0007669"/>
    <property type="project" value="TreeGrafter"/>
</dbReference>
<accession>A0A813UG72</accession>
<dbReference type="GO" id="GO:0047496">
    <property type="term" value="P:vesicle transport along microtubule"/>
    <property type="evidence" value="ECO:0007669"/>
    <property type="project" value="TreeGrafter"/>
</dbReference>
<feature type="domain" description="HAP1 N-terminal" evidence="6">
    <location>
        <begin position="20"/>
        <end position="293"/>
    </location>
</feature>
<gene>
    <name evidence="7" type="ORF">GPM918_LOCUS4659</name>
    <name evidence="8" type="ORF">SRO942_LOCUS4660</name>
</gene>
<evidence type="ECO:0000256" key="1">
    <source>
        <dbReference type="ARBA" id="ARBA00004173"/>
    </source>
</evidence>
<keyword evidence="9" id="KW-1185">Reference proteome</keyword>
<dbReference type="SMART" id="SM01424">
    <property type="entry name" value="HAP1_N"/>
    <property type="match status" value="1"/>
</dbReference>
<sequence>MRDIHTESNLPEVQVISLINETLPRYTLRADTEFSCTNQDFIQTPIINSSDIEGFSNEEIQLTLDYFQAVTRLLEERERDLNVAAGFGKILLESNDQLKQQVNLLEQDIEQTTEMVRQLKHDLLLKDRLIRFYGDMELDMIPVEERNFDTHHFEQKIRNLEYENRELRAETLELRSDTDTFEQKERTIVTNCVNALANANAQVDHFQQELIKKNDENNRQQEEITRISYEMREVRRRLYELRKENEELKVLLLLSGKSKQEYEFKIQELEKNYADCVEKLHKTQSEVLLLQQKALTSSLSSSSTTINENFHQPTHQTIFLSPTDYANFMGMENSLKYELEEVDIDPYELYPTPLTESSIKMDEQNYKRRQKCRSDTDDSSINDSAYSDTESLSSVSSCRHREFKEKLDSNQPSRLRLVKRLEGSVMLKRWQELATPSFSSCLQSIPGVYTRAEILQGLKEEDETYVDNDQTIDDDISCYRLSEEKDQEEISISCSNDSTKRMALLQLLEDRGLTARTFEQIDSSPINNFSSSYETTSTNIDSMREIQKNLLSHNLLSQSSSHSISKPTSLNLNTSCLLFDSDDDNESPETPPSTPIQNSYLQTNVLLNQVMQRLVGLSFRTIQSLTSSVTTNMPLNEETQTITSPTITMTTRRSDICPTPPSSPTFELVTPTPNTVKKIMKTSTFIRVSALNPYANKSVRDVVADSTSPNEVPSALAEFTRSLKWK</sequence>
<feature type="region of interest" description="Disordered" evidence="5">
    <location>
        <begin position="577"/>
        <end position="597"/>
    </location>
</feature>
<evidence type="ECO:0000256" key="2">
    <source>
        <dbReference type="ARBA" id="ARBA00023054"/>
    </source>
</evidence>